<dbReference type="Proteomes" id="UP000002009">
    <property type="component" value="Chromosome 15"/>
</dbReference>
<dbReference type="PANTHER" id="PTHR33835:SF1">
    <property type="entry name" value="METALLO-BETA-LACTAMASE DOMAIN-CONTAINING PROTEIN"/>
    <property type="match status" value="1"/>
</dbReference>
<dbReference type="Pfam" id="PF14234">
    <property type="entry name" value="DUF4336"/>
    <property type="match status" value="1"/>
</dbReference>
<organism evidence="2 3">
    <name type="scientific">Micromonas commoda (strain RCC299 / NOUM17 / CCMP2709)</name>
    <name type="common">Picoplanktonic green alga</name>
    <dbReference type="NCBI Taxonomy" id="296587"/>
    <lineage>
        <taxon>Eukaryota</taxon>
        <taxon>Viridiplantae</taxon>
        <taxon>Chlorophyta</taxon>
        <taxon>Mamiellophyceae</taxon>
        <taxon>Mamiellales</taxon>
        <taxon>Mamiellaceae</taxon>
        <taxon>Micromonas</taxon>
    </lineage>
</organism>
<reference evidence="2 3" key="1">
    <citation type="journal article" date="2009" name="Science">
        <title>Green evolution and dynamic adaptations revealed by genomes of the marine picoeukaryotes Micromonas.</title>
        <authorList>
            <person name="Worden A.Z."/>
            <person name="Lee J.H."/>
            <person name="Mock T."/>
            <person name="Rouze P."/>
            <person name="Simmons M.P."/>
            <person name="Aerts A.L."/>
            <person name="Allen A.E."/>
            <person name="Cuvelier M.L."/>
            <person name="Derelle E."/>
            <person name="Everett M.V."/>
            <person name="Foulon E."/>
            <person name="Grimwood J."/>
            <person name="Gundlach H."/>
            <person name="Henrissat B."/>
            <person name="Napoli C."/>
            <person name="McDonald S.M."/>
            <person name="Parker M.S."/>
            <person name="Rombauts S."/>
            <person name="Salamov A."/>
            <person name="Von Dassow P."/>
            <person name="Badger J.H."/>
            <person name="Coutinho P.M."/>
            <person name="Demir E."/>
            <person name="Dubchak I."/>
            <person name="Gentemann C."/>
            <person name="Eikrem W."/>
            <person name="Gready J.E."/>
            <person name="John U."/>
            <person name="Lanier W."/>
            <person name="Lindquist E.A."/>
            <person name="Lucas S."/>
            <person name="Mayer K.F."/>
            <person name="Moreau H."/>
            <person name="Not F."/>
            <person name="Otillar R."/>
            <person name="Panaud O."/>
            <person name="Pangilinan J."/>
            <person name="Paulsen I."/>
            <person name="Piegu B."/>
            <person name="Poliakov A."/>
            <person name="Robbens S."/>
            <person name="Schmutz J."/>
            <person name="Toulza E."/>
            <person name="Wyss T."/>
            <person name="Zelensky A."/>
            <person name="Zhou K."/>
            <person name="Armbrust E.V."/>
            <person name="Bhattacharya D."/>
            <person name="Goodenough U.W."/>
            <person name="Van de Peer Y."/>
            <person name="Grigoriev I.V."/>
        </authorList>
    </citation>
    <scope>NUCLEOTIDE SEQUENCE [LARGE SCALE GENOMIC DNA]</scope>
    <source>
        <strain evidence="3">RCC299 / NOUM17</strain>
    </source>
</reference>
<dbReference type="EMBL" id="CP001333">
    <property type="protein sequence ID" value="ACO67655.1"/>
    <property type="molecule type" value="Genomic_DNA"/>
</dbReference>
<dbReference type="InParanoid" id="C1EIC5"/>
<dbReference type="OMA" id="IFRDVMA"/>
<dbReference type="GeneID" id="8249511"/>
<dbReference type="eggNOG" id="ENOG502RZ4V">
    <property type="taxonomic scope" value="Eukaryota"/>
</dbReference>
<dbReference type="KEGG" id="mis:MICPUN_64527"/>
<sequence length="286" mass="32251">MKSCVAASRPAHGFRGTRVWTRRPRSGEPVRRARALPPPRSQVSWSNPSGSVLTPLREKVWAAERPFVWQGIDVGGKMGVVKMRDGSLWVHSPVDLDDDLRAALTEIGDVKHIVSPNFEHVKYAAQWKAAFPDAVLWGCPGMIDKKPLIPFDREVGVDDACPEEWNGEFELAFFDCEVNPFVGDPFFNEVVFHHKPSGVVLVTDLFWNYGGGGEALPAATRAWKFGMDKVYLPFYRAFMVRDRARFEERARRVIAWEFDSLLPCHGTFVDGRGKRALREHLSGENG</sequence>
<gene>
    <name evidence="2" type="ORF">MICPUN_64527</name>
</gene>
<dbReference type="RefSeq" id="XP_002506397.1">
    <property type="nucleotide sequence ID" value="XM_002506351.1"/>
</dbReference>
<dbReference type="InterPro" id="IPR036866">
    <property type="entry name" value="RibonucZ/Hydroxyglut_hydro"/>
</dbReference>
<name>C1EIC5_MICCC</name>
<dbReference type="AlphaFoldDB" id="C1EIC5"/>
<proteinExistence type="predicted"/>
<evidence type="ECO:0000313" key="2">
    <source>
        <dbReference type="EMBL" id="ACO67655.1"/>
    </source>
</evidence>
<accession>C1EIC5</accession>
<dbReference type="SUPFAM" id="SSF56281">
    <property type="entry name" value="Metallo-hydrolase/oxidoreductase"/>
    <property type="match status" value="1"/>
</dbReference>
<keyword evidence="3" id="KW-1185">Reference proteome</keyword>
<protein>
    <recommendedName>
        <fullName evidence="4">Metallo-beta-lactamase domain-containing protein</fullName>
    </recommendedName>
</protein>
<dbReference type="OrthoDB" id="421671at2759"/>
<dbReference type="PANTHER" id="PTHR33835">
    <property type="entry name" value="YALI0C07656P"/>
    <property type="match status" value="1"/>
</dbReference>
<evidence type="ECO:0000256" key="1">
    <source>
        <dbReference type="SAM" id="MobiDB-lite"/>
    </source>
</evidence>
<feature type="region of interest" description="Disordered" evidence="1">
    <location>
        <begin position="22"/>
        <end position="48"/>
    </location>
</feature>
<evidence type="ECO:0000313" key="3">
    <source>
        <dbReference type="Proteomes" id="UP000002009"/>
    </source>
</evidence>
<evidence type="ECO:0008006" key="4">
    <source>
        <dbReference type="Google" id="ProtNLM"/>
    </source>
</evidence>
<dbReference type="InterPro" id="IPR025638">
    <property type="entry name" value="DUF4336"/>
</dbReference>